<feature type="non-terminal residue" evidence="6">
    <location>
        <position position="166"/>
    </location>
</feature>
<evidence type="ECO:0000256" key="3">
    <source>
        <dbReference type="ARBA" id="ARBA00023274"/>
    </source>
</evidence>
<gene>
    <name evidence="6" type="ORF">EPUL_001952</name>
</gene>
<dbReference type="Pfam" id="PF01778">
    <property type="entry name" value="Ribosomal_L28e"/>
    <property type="match status" value="1"/>
</dbReference>
<reference evidence="6 7" key="1">
    <citation type="submission" date="2017-10" db="EMBL/GenBank/DDBJ databases">
        <title>Development of genomic resources for the powdery mildew, Erysiphe pulchra.</title>
        <authorList>
            <person name="Wadl P.A."/>
            <person name="Mack B.M."/>
            <person name="Moore G."/>
            <person name="Beltz S.B."/>
        </authorList>
    </citation>
    <scope>NUCLEOTIDE SEQUENCE [LARGE SCALE GENOMIC DNA]</scope>
    <source>
        <strain evidence="6">Cflorida</strain>
    </source>
</reference>
<dbReference type="PANTHER" id="PTHR10544">
    <property type="entry name" value="60S RIBOSOMAL PROTEIN L28"/>
    <property type="match status" value="1"/>
</dbReference>
<dbReference type="GO" id="GO:0003735">
    <property type="term" value="F:structural constituent of ribosome"/>
    <property type="evidence" value="ECO:0007669"/>
    <property type="project" value="InterPro"/>
</dbReference>
<feature type="compositionally biased region" description="Basic and acidic residues" evidence="4">
    <location>
        <begin position="141"/>
        <end position="150"/>
    </location>
</feature>
<evidence type="ECO:0000256" key="2">
    <source>
        <dbReference type="ARBA" id="ARBA00022980"/>
    </source>
</evidence>
<comment type="caution">
    <text evidence="6">The sequence shown here is derived from an EMBL/GenBank/DDBJ whole genome shotgun (WGS) entry which is preliminary data.</text>
</comment>
<name>A0A2S4PSZ7_9PEZI</name>
<protein>
    <submittedName>
        <fullName evidence="6">Ribosomal protein L28e</fullName>
    </submittedName>
</protein>
<dbReference type="Proteomes" id="UP000237438">
    <property type="component" value="Unassembled WGS sequence"/>
</dbReference>
<dbReference type="InterPro" id="IPR002672">
    <property type="entry name" value="Ribosomal_eL28"/>
</dbReference>
<dbReference type="InterPro" id="IPR029004">
    <property type="entry name" value="Ribosomal_eL28/Mak16"/>
</dbReference>
<feature type="domain" description="Ribosomal eL28/Mak16" evidence="5">
    <location>
        <begin position="12"/>
        <end position="137"/>
    </location>
</feature>
<evidence type="ECO:0000259" key="5">
    <source>
        <dbReference type="Pfam" id="PF01778"/>
    </source>
</evidence>
<dbReference type="GO" id="GO:0005840">
    <property type="term" value="C:ribosome"/>
    <property type="evidence" value="ECO:0007669"/>
    <property type="project" value="UniProtKB-KW"/>
</dbReference>
<evidence type="ECO:0000313" key="6">
    <source>
        <dbReference type="EMBL" id="POS85159.1"/>
    </source>
</evidence>
<dbReference type="EMBL" id="PEDP01000706">
    <property type="protein sequence ID" value="POS85159.1"/>
    <property type="molecule type" value="Genomic_DNA"/>
</dbReference>
<dbReference type="OrthoDB" id="338850at2759"/>
<dbReference type="GO" id="GO:0006412">
    <property type="term" value="P:translation"/>
    <property type="evidence" value="ECO:0007669"/>
    <property type="project" value="InterPro"/>
</dbReference>
<dbReference type="STRING" id="225359.A0A2S4PSZ7"/>
<dbReference type="Gene3D" id="3.30.390.110">
    <property type="match status" value="1"/>
</dbReference>
<keyword evidence="7" id="KW-1185">Reference proteome</keyword>
<keyword evidence="3" id="KW-0687">Ribonucleoprotein</keyword>
<sequence length="166" mass="18306">MSHLSSQVSADLIWEIVRPQNAFLVKRTSSGGVRFSRDPLNLTNIHSRKYAGFVNDKASYPKAVGVLPIEGGKGGVTLITKKQKFTQKPSSAYYKSNFGGNKSTRRTYKGIVNTAVKTRYRSDLRSEAVARASAIRYSQKPKGDLPEKKLRGSKAKKTASDVIQIV</sequence>
<dbReference type="FunFam" id="3.30.390.110:FF:000002">
    <property type="entry name" value="60S ribosomal protein L28"/>
    <property type="match status" value="1"/>
</dbReference>
<feature type="region of interest" description="Disordered" evidence="4">
    <location>
        <begin position="138"/>
        <end position="160"/>
    </location>
</feature>
<evidence type="ECO:0000313" key="7">
    <source>
        <dbReference type="Proteomes" id="UP000237438"/>
    </source>
</evidence>
<comment type="similarity">
    <text evidence="1">Belongs to the eukaryotic ribosomal protein eL28 family.</text>
</comment>
<dbReference type="GO" id="GO:1990904">
    <property type="term" value="C:ribonucleoprotein complex"/>
    <property type="evidence" value="ECO:0007669"/>
    <property type="project" value="UniProtKB-KW"/>
</dbReference>
<evidence type="ECO:0000256" key="1">
    <source>
        <dbReference type="ARBA" id="ARBA00007926"/>
    </source>
</evidence>
<accession>A0A2S4PSZ7</accession>
<organism evidence="6 7">
    <name type="scientific">Erysiphe pulchra</name>
    <dbReference type="NCBI Taxonomy" id="225359"/>
    <lineage>
        <taxon>Eukaryota</taxon>
        <taxon>Fungi</taxon>
        <taxon>Dikarya</taxon>
        <taxon>Ascomycota</taxon>
        <taxon>Pezizomycotina</taxon>
        <taxon>Leotiomycetes</taxon>
        <taxon>Erysiphales</taxon>
        <taxon>Erysiphaceae</taxon>
        <taxon>Erysiphe</taxon>
    </lineage>
</organism>
<dbReference type="AlphaFoldDB" id="A0A2S4PSZ7"/>
<evidence type="ECO:0000256" key="4">
    <source>
        <dbReference type="SAM" id="MobiDB-lite"/>
    </source>
</evidence>
<keyword evidence="2 6" id="KW-0689">Ribosomal protein</keyword>
<proteinExistence type="inferred from homology"/>